<evidence type="ECO:0000313" key="7">
    <source>
        <dbReference type="Proteomes" id="UP000248749"/>
    </source>
</evidence>
<dbReference type="SUPFAM" id="SSF46785">
    <property type="entry name" value="Winged helix' DNA-binding domain"/>
    <property type="match status" value="1"/>
</dbReference>
<protein>
    <recommendedName>
        <fullName evidence="5">HTH crp-type domain-containing protein</fullName>
    </recommendedName>
</protein>
<evidence type="ECO:0000256" key="3">
    <source>
        <dbReference type="ARBA" id="ARBA00023163"/>
    </source>
</evidence>
<dbReference type="Pfam" id="PF13545">
    <property type="entry name" value="HTH_Crp_2"/>
    <property type="match status" value="1"/>
</dbReference>
<comment type="caution">
    <text evidence="6">The sequence shown here is derived from an EMBL/GenBank/DDBJ whole genome shotgun (WGS) entry which is preliminary data.</text>
</comment>
<keyword evidence="4" id="KW-0472">Membrane</keyword>
<dbReference type="SUPFAM" id="SSF51206">
    <property type="entry name" value="cAMP-binding domain-like"/>
    <property type="match status" value="1"/>
</dbReference>
<accession>A0A2W2CBZ7</accession>
<dbReference type="EMBL" id="POUB01000119">
    <property type="protein sequence ID" value="PZF96022.1"/>
    <property type="molecule type" value="Genomic_DNA"/>
</dbReference>
<keyword evidence="7" id="KW-1185">Reference proteome</keyword>
<reference evidence="6 7" key="1">
    <citation type="submission" date="2018-01" db="EMBL/GenBank/DDBJ databases">
        <title>Draft genome sequence of Salinispora sp. 13K206.</title>
        <authorList>
            <person name="Sahin N."/>
            <person name="Saygin H."/>
            <person name="Ay H."/>
        </authorList>
    </citation>
    <scope>NUCLEOTIDE SEQUENCE [LARGE SCALE GENOMIC DNA]</scope>
    <source>
        <strain evidence="6 7">13K206</strain>
    </source>
</reference>
<keyword evidence="4" id="KW-1133">Transmembrane helix</keyword>
<feature type="domain" description="HTH crp-type" evidence="5">
    <location>
        <begin position="120"/>
        <end position="167"/>
    </location>
</feature>
<gene>
    <name evidence="6" type="ORF">C1I99_17575</name>
</gene>
<dbReference type="InterPro" id="IPR036390">
    <property type="entry name" value="WH_DNA-bd_sf"/>
</dbReference>
<keyword evidence="2" id="KW-0238">DNA-binding</keyword>
<dbReference type="Proteomes" id="UP000248749">
    <property type="component" value="Unassembled WGS sequence"/>
</dbReference>
<dbReference type="Gene3D" id="2.60.120.10">
    <property type="entry name" value="Jelly Rolls"/>
    <property type="match status" value="1"/>
</dbReference>
<sequence>MVRPAGAAPEAVLLLLTGTIVAAYAGPSGGQLWPARWDGPGIVDKPAILGGPAPSGALLALTPCAGLLLSQHRFLRLLDEHEPVRRHVTGRLAVDALALRERLAEAATLPAVARVARWMLAAGAWHGSQEDLARALGLSRVTVNRALGALARAAAVRLTSSGVRVADRSRLAAHAYCEGQR</sequence>
<dbReference type="GO" id="GO:0006355">
    <property type="term" value="P:regulation of DNA-templated transcription"/>
    <property type="evidence" value="ECO:0007669"/>
    <property type="project" value="InterPro"/>
</dbReference>
<keyword evidence="1" id="KW-0805">Transcription regulation</keyword>
<dbReference type="SMART" id="SM00419">
    <property type="entry name" value="HTH_CRP"/>
    <property type="match status" value="1"/>
</dbReference>
<feature type="transmembrane region" description="Helical" evidence="4">
    <location>
        <begin position="49"/>
        <end position="69"/>
    </location>
</feature>
<keyword evidence="4" id="KW-0812">Transmembrane</keyword>
<dbReference type="InterPro" id="IPR012318">
    <property type="entry name" value="HTH_CRP"/>
</dbReference>
<keyword evidence="3" id="KW-0804">Transcription</keyword>
<evidence type="ECO:0000256" key="2">
    <source>
        <dbReference type="ARBA" id="ARBA00023125"/>
    </source>
</evidence>
<organism evidence="6 7">
    <name type="scientific">Micromonospora deserti</name>
    <dbReference type="NCBI Taxonomy" id="2070366"/>
    <lineage>
        <taxon>Bacteria</taxon>
        <taxon>Bacillati</taxon>
        <taxon>Actinomycetota</taxon>
        <taxon>Actinomycetes</taxon>
        <taxon>Micromonosporales</taxon>
        <taxon>Micromonosporaceae</taxon>
        <taxon>Micromonospora</taxon>
    </lineage>
</organism>
<evidence type="ECO:0000256" key="1">
    <source>
        <dbReference type="ARBA" id="ARBA00023015"/>
    </source>
</evidence>
<dbReference type="AlphaFoldDB" id="A0A2W2CBZ7"/>
<evidence type="ECO:0000256" key="4">
    <source>
        <dbReference type="SAM" id="Phobius"/>
    </source>
</evidence>
<dbReference type="InterPro" id="IPR014710">
    <property type="entry name" value="RmlC-like_jellyroll"/>
</dbReference>
<evidence type="ECO:0000259" key="5">
    <source>
        <dbReference type="SMART" id="SM00419"/>
    </source>
</evidence>
<evidence type="ECO:0000313" key="6">
    <source>
        <dbReference type="EMBL" id="PZF96022.1"/>
    </source>
</evidence>
<proteinExistence type="predicted"/>
<name>A0A2W2CBZ7_9ACTN</name>
<dbReference type="GO" id="GO:0003677">
    <property type="term" value="F:DNA binding"/>
    <property type="evidence" value="ECO:0007669"/>
    <property type="project" value="UniProtKB-KW"/>
</dbReference>
<dbReference type="InterPro" id="IPR018490">
    <property type="entry name" value="cNMP-bd_dom_sf"/>
</dbReference>